<feature type="compositionally biased region" description="Basic and acidic residues" evidence="1">
    <location>
        <begin position="401"/>
        <end position="416"/>
    </location>
</feature>
<dbReference type="OrthoDB" id="332881at2759"/>
<feature type="region of interest" description="Disordered" evidence="1">
    <location>
        <begin position="49"/>
        <end position="89"/>
    </location>
</feature>
<accession>A0A086JP72</accession>
<dbReference type="Proteomes" id="UP000028838">
    <property type="component" value="Unassembled WGS sequence"/>
</dbReference>
<dbReference type="EMBL" id="AEYH02002857">
    <property type="protein sequence ID" value="KFG33940.1"/>
    <property type="molecule type" value="Genomic_DNA"/>
</dbReference>
<feature type="compositionally biased region" description="Polar residues" evidence="1">
    <location>
        <begin position="345"/>
        <end position="361"/>
    </location>
</feature>
<evidence type="ECO:0000313" key="3">
    <source>
        <dbReference type="EMBL" id="KFG33940.1"/>
    </source>
</evidence>
<feature type="chain" id="PRO_5001808493" description="Toxoplasma gondii family A protein" evidence="2">
    <location>
        <begin position="22"/>
        <end position="428"/>
    </location>
</feature>
<dbReference type="AlphaFoldDB" id="A0A086JP72"/>
<dbReference type="VEuPathDB" id="ToxoDB:TGFOU_245600"/>
<reference evidence="3 4" key="1">
    <citation type="submission" date="2014-07" db="EMBL/GenBank/DDBJ databases">
        <authorList>
            <person name="Sibley D."/>
            <person name="Venepally P."/>
            <person name="Karamycheva S."/>
            <person name="Hadjithomas M."/>
            <person name="Khan A."/>
            <person name="Brunk B."/>
            <person name="Roos D."/>
            <person name="Caler E."/>
            <person name="Lorenzi H."/>
        </authorList>
    </citation>
    <scope>NUCLEOTIDE SEQUENCE [LARGE SCALE GENOMIC DNA]</scope>
    <source>
        <strain evidence="3 4">FOU</strain>
    </source>
</reference>
<feature type="compositionally biased region" description="Acidic residues" evidence="1">
    <location>
        <begin position="49"/>
        <end position="59"/>
    </location>
</feature>
<feature type="signal peptide" evidence="2">
    <location>
        <begin position="1"/>
        <end position="21"/>
    </location>
</feature>
<organism evidence="3 4">
    <name type="scientific">Toxoplasma gondii FOU</name>
    <dbReference type="NCBI Taxonomy" id="943167"/>
    <lineage>
        <taxon>Eukaryota</taxon>
        <taxon>Sar</taxon>
        <taxon>Alveolata</taxon>
        <taxon>Apicomplexa</taxon>
        <taxon>Conoidasida</taxon>
        <taxon>Coccidia</taxon>
        <taxon>Eucoccidiorida</taxon>
        <taxon>Eimeriorina</taxon>
        <taxon>Sarcocystidae</taxon>
        <taxon>Toxoplasma</taxon>
    </lineage>
</organism>
<sequence>MRLLLATLTLLAALLPAAVFAAPAIASPASQSHGVEAEKVDISSEEAEGIEAFSEEASEESPTAAADSLKPKDKETLKSSAATRQAGRKRRVYSRLVTSPSYDMTATSYSKLNSYSVPWYTPTTYSQYDYETSYYYPSTKTHYTSDTYAAPLSTKTESIPDFSYRTTYRPATAYYSRPITTYYTRSTDYAPYAKDAGEYSTRQYYYRPRTTLYRPMTTYYAPATTETTYSKDSDFESYSLDYAPSKSYSRTTYRPAAFSTYEYAPSKSYSLADSKGSDIEEYDATYSSKPYYSRSGFYSQRAIPAAYRTAYGRPTTTYTYPVVTRTTRFLQNRQNPLKKIPGGTNARTAAETTAHAPSSSPEDGAYEQLEASDKHSAGPTSSRGESKESAGRPAAEPALPETEKLGKKLGAEREESNPIGEEASESQR</sequence>
<feature type="region of interest" description="Disordered" evidence="1">
    <location>
        <begin position="329"/>
        <end position="428"/>
    </location>
</feature>
<name>A0A086JP72_TOXGO</name>
<protein>
    <recommendedName>
        <fullName evidence="5">Toxoplasma gondii family A protein</fullName>
    </recommendedName>
</protein>
<evidence type="ECO:0000313" key="4">
    <source>
        <dbReference type="Proteomes" id="UP000028838"/>
    </source>
</evidence>
<proteinExistence type="predicted"/>
<evidence type="ECO:0000256" key="2">
    <source>
        <dbReference type="SAM" id="SignalP"/>
    </source>
</evidence>
<keyword evidence="2" id="KW-0732">Signal</keyword>
<comment type="caution">
    <text evidence="3">The sequence shown here is derived from an EMBL/GenBank/DDBJ whole genome shotgun (WGS) entry which is preliminary data.</text>
</comment>
<evidence type="ECO:0000256" key="1">
    <source>
        <dbReference type="SAM" id="MobiDB-lite"/>
    </source>
</evidence>
<gene>
    <name evidence="3" type="ORF">TGFOU_245600</name>
</gene>
<evidence type="ECO:0008006" key="5">
    <source>
        <dbReference type="Google" id="ProtNLM"/>
    </source>
</evidence>